<dbReference type="GO" id="GO:0005886">
    <property type="term" value="C:plasma membrane"/>
    <property type="evidence" value="ECO:0007669"/>
    <property type="project" value="UniProtKB-SubCell"/>
</dbReference>
<keyword evidence="11" id="KW-0812">Transmembrane</keyword>
<dbReference type="EMBL" id="PGTY01000002">
    <property type="protein sequence ID" value="PJI85892.1"/>
    <property type="molecule type" value="Genomic_DNA"/>
</dbReference>
<feature type="domain" description="Histidine kinase" evidence="12">
    <location>
        <begin position="218"/>
        <end position="445"/>
    </location>
</feature>
<sequence length="467" mass="51446">MPPTDFQLLKRPERTNWIRLRTLVTLRWFAIAGQSAAIIVAVRLYGIDIAVGAAALVITIAITANLVSYYTYPTNKRMSGLEATLWLVFDIIQLSALLYLTGGLNNPFAMLVLAPVTISATVLHIRSTVFLGLTAITLVTIVSRYHLPLMSDAGAELALPVLFQFGFWVALLISLVFVALYARQVTSEMNAMNEALLATQLALSREQKLTDLGGVVAATAHELGTPLATIKLVSSELKEELQDRPELLEDAELIRSQADRCRDILQSMGRSGKDDLQVRFAPIETVIREAAEPHLDRGKEVRFDIVPQEGANLTQPSIERRPEIIHGLRNLIQNAVDFSRAQVMVEMTWSEDTITVRISDDGRGFPPSVIGRIGDPFVKRRRLSEDGARRPGYEGMGLGLFIAKTLLERSGAKLSFSNSRKHGHASWTGQATGGAIVEVSWPRKLLQTNKPTQNAPLGENQPIAVWP</sequence>
<organism evidence="13 14">
    <name type="scientific">Yoonia maricola</name>
    <dbReference type="NCBI Taxonomy" id="420999"/>
    <lineage>
        <taxon>Bacteria</taxon>
        <taxon>Pseudomonadati</taxon>
        <taxon>Pseudomonadota</taxon>
        <taxon>Alphaproteobacteria</taxon>
        <taxon>Rhodobacterales</taxon>
        <taxon>Paracoccaceae</taxon>
        <taxon>Yoonia</taxon>
    </lineage>
</organism>
<feature type="transmembrane region" description="Helical" evidence="11">
    <location>
        <begin position="159"/>
        <end position="182"/>
    </location>
</feature>
<reference evidence="13 14" key="1">
    <citation type="submission" date="2017-11" db="EMBL/GenBank/DDBJ databases">
        <title>Genomic Encyclopedia of Archaeal and Bacterial Type Strains, Phase II (KMG-II): From Individual Species to Whole Genera.</title>
        <authorList>
            <person name="Goeker M."/>
        </authorList>
    </citation>
    <scope>NUCLEOTIDE SEQUENCE [LARGE SCALE GENOMIC DNA]</scope>
    <source>
        <strain evidence="13 14">DSM 29128</strain>
    </source>
</reference>
<evidence type="ECO:0000256" key="3">
    <source>
        <dbReference type="ARBA" id="ARBA00012438"/>
    </source>
</evidence>
<evidence type="ECO:0000259" key="12">
    <source>
        <dbReference type="PROSITE" id="PS50109"/>
    </source>
</evidence>
<comment type="catalytic activity">
    <reaction evidence="1">
        <text>ATP + protein L-histidine = ADP + protein N-phospho-L-histidine.</text>
        <dbReference type="EC" id="2.7.13.3"/>
    </reaction>
</comment>
<feature type="transmembrane region" description="Helical" evidence="11">
    <location>
        <begin position="130"/>
        <end position="147"/>
    </location>
</feature>
<dbReference type="Pfam" id="PF02518">
    <property type="entry name" value="HATPase_c"/>
    <property type="match status" value="1"/>
</dbReference>
<keyword evidence="9" id="KW-0067">ATP-binding</keyword>
<evidence type="ECO:0000313" key="14">
    <source>
        <dbReference type="Proteomes" id="UP000228531"/>
    </source>
</evidence>
<dbReference type="Gene3D" id="1.10.287.130">
    <property type="match status" value="1"/>
</dbReference>
<feature type="transmembrane region" description="Helical" evidence="11">
    <location>
        <begin position="49"/>
        <end position="72"/>
    </location>
</feature>
<evidence type="ECO:0000256" key="1">
    <source>
        <dbReference type="ARBA" id="ARBA00000085"/>
    </source>
</evidence>
<dbReference type="InterPro" id="IPR003661">
    <property type="entry name" value="HisK_dim/P_dom"/>
</dbReference>
<dbReference type="SMART" id="SM00387">
    <property type="entry name" value="HATPase_c"/>
    <property type="match status" value="1"/>
</dbReference>
<comment type="caution">
    <text evidence="13">The sequence shown here is derived from an EMBL/GenBank/DDBJ whole genome shotgun (WGS) entry which is preliminary data.</text>
</comment>
<evidence type="ECO:0000256" key="5">
    <source>
        <dbReference type="ARBA" id="ARBA00022553"/>
    </source>
</evidence>
<feature type="transmembrane region" description="Helical" evidence="11">
    <location>
        <begin position="84"/>
        <end position="102"/>
    </location>
</feature>
<gene>
    <name evidence="13" type="ORF">BC777_2239</name>
</gene>
<dbReference type="Gene3D" id="3.30.565.10">
    <property type="entry name" value="Histidine kinase-like ATPase, C-terminal domain"/>
    <property type="match status" value="1"/>
</dbReference>
<keyword evidence="8 13" id="KW-0418">Kinase</keyword>
<evidence type="ECO:0000256" key="10">
    <source>
        <dbReference type="SAM" id="MobiDB-lite"/>
    </source>
</evidence>
<keyword evidence="11" id="KW-1133">Transmembrane helix</keyword>
<feature type="region of interest" description="Disordered" evidence="10">
    <location>
        <begin position="448"/>
        <end position="467"/>
    </location>
</feature>
<dbReference type="NCBIfam" id="NF033792">
    <property type="entry name" value="ActS_PrrB_HisK"/>
    <property type="match status" value="1"/>
</dbReference>
<dbReference type="InterPro" id="IPR003594">
    <property type="entry name" value="HATPase_dom"/>
</dbReference>
<dbReference type="PRINTS" id="PR00344">
    <property type="entry name" value="BCTRLSENSOR"/>
</dbReference>
<keyword evidence="7" id="KW-0547">Nucleotide-binding</keyword>
<proteinExistence type="predicted"/>
<accession>A0A2M8W4N9</accession>
<evidence type="ECO:0000313" key="13">
    <source>
        <dbReference type="EMBL" id="PJI85892.1"/>
    </source>
</evidence>
<dbReference type="SMART" id="SM00388">
    <property type="entry name" value="HisKA"/>
    <property type="match status" value="1"/>
</dbReference>
<feature type="transmembrane region" description="Helical" evidence="11">
    <location>
        <begin position="20"/>
        <end position="43"/>
    </location>
</feature>
<dbReference type="EC" id="2.7.13.3" evidence="3"/>
<evidence type="ECO:0000256" key="11">
    <source>
        <dbReference type="SAM" id="Phobius"/>
    </source>
</evidence>
<dbReference type="SUPFAM" id="SSF47384">
    <property type="entry name" value="Homodimeric domain of signal transducing histidine kinase"/>
    <property type="match status" value="1"/>
</dbReference>
<evidence type="ECO:0000256" key="9">
    <source>
        <dbReference type="ARBA" id="ARBA00022840"/>
    </source>
</evidence>
<dbReference type="CDD" id="cd00082">
    <property type="entry name" value="HisKA"/>
    <property type="match status" value="1"/>
</dbReference>
<name>A0A2M8W4N9_9RHOB</name>
<evidence type="ECO:0000256" key="6">
    <source>
        <dbReference type="ARBA" id="ARBA00022679"/>
    </source>
</evidence>
<dbReference type="PANTHER" id="PTHR44936:SF10">
    <property type="entry name" value="SENSOR PROTEIN RSTB"/>
    <property type="match status" value="1"/>
</dbReference>
<keyword evidence="14" id="KW-1185">Reference proteome</keyword>
<evidence type="ECO:0000256" key="7">
    <source>
        <dbReference type="ARBA" id="ARBA00022741"/>
    </source>
</evidence>
<dbReference type="AlphaFoldDB" id="A0A2M8W4N9"/>
<dbReference type="OrthoDB" id="9785252at2"/>
<dbReference type="GO" id="GO:0005524">
    <property type="term" value="F:ATP binding"/>
    <property type="evidence" value="ECO:0007669"/>
    <property type="project" value="UniProtKB-KW"/>
</dbReference>
<evidence type="ECO:0000256" key="8">
    <source>
        <dbReference type="ARBA" id="ARBA00022777"/>
    </source>
</evidence>
<dbReference type="InterPro" id="IPR050980">
    <property type="entry name" value="2C_sensor_his_kinase"/>
</dbReference>
<dbReference type="InterPro" id="IPR036097">
    <property type="entry name" value="HisK_dim/P_sf"/>
</dbReference>
<evidence type="ECO:0000256" key="2">
    <source>
        <dbReference type="ARBA" id="ARBA00004651"/>
    </source>
</evidence>
<evidence type="ECO:0000256" key="4">
    <source>
        <dbReference type="ARBA" id="ARBA00022475"/>
    </source>
</evidence>
<dbReference type="InterPro" id="IPR004358">
    <property type="entry name" value="Sig_transdc_His_kin-like_C"/>
</dbReference>
<dbReference type="Pfam" id="PF00512">
    <property type="entry name" value="HisKA"/>
    <property type="match status" value="1"/>
</dbReference>
<protein>
    <recommendedName>
        <fullName evidence="3">histidine kinase</fullName>
        <ecNumber evidence="3">2.7.13.3</ecNumber>
    </recommendedName>
</protein>
<keyword evidence="6" id="KW-0808">Transferase</keyword>
<dbReference type="RefSeq" id="WP_100368236.1">
    <property type="nucleotide sequence ID" value="NZ_PGTY01000002.1"/>
</dbReference>
<keyword evidence="11" id="KW-0472">Membrane</keyword>
<dbReference type="InterPro" id="IPR047770">
    <property type="entry name" value="RegB"/>
</dbReference>
<keyword evidence="4" id="KW-1003">Cell membrane</keyword>
<dbReference type="PANTHER" id="PTHR44936">
    <property type="entry name" value="SENSOR PROTEIN CREC"/>
    <property type="match status" value="1"/>
</dbReference>
<comment type="subcellular location">
    <subcellularLocation>
        <location evidence="2">Cell membrane</location>
        <topology evidence="2">Multi-pass membrane protein</topology>
    </subcellularLocation>
</comment>
<keyword evidence="5" id="KW-0597">Phosphoprotein</keyword>
<dbReference type="SUPFAM" id="SSF55874">
    <property type="entry name" value="ATPase domain of HSP90 chaperone/DNA topoisomerase II/histidine kinase"/>
    <property type="match status" value="1"/>
</dbReference>
<dbReference type="Proteomes" id="UP000228531">
    <property type="component" value="Unassembled WGS sequence"/>
</dbReference>
<dbReference type="NCBIfam" id="NF045988">
    <property type="entry name" value="HisKinRegBRhodob"/>
    <property type="match status" value="1"/>
</dbReference>
<dbReference type="InterPro" id="IPR036890">
    <property type="entry name" value="HATPase_C_sf"/>
</dbReference>
<dbReference type="GO" id="GO:0000155">
    <property type="term" value="F:phosphorelay sensor kinase activity"/>
    <property type="evidence" value="ECO:0007669"/>
    <property type="project" value="InterPro"/>
</dbReference>
<dbReference type="PROSITE" id="PS50109">
    <property type="entry name" value="HIS_KIN"/>
    <property type="match status" value="1"/>
</dbReference>
<dbReference type="InterPro" id="IPR005467">
    <property type="entry name" value="His_kinase_dom"/>
</dbReference>